<reference evidence="1" key="1">
    <citation type="submission" date="2020-09" db="EMBL/GenBank/DDBJ databases">
        <title>Comparative genome analyses of four rice-infecting Rhizoctonia solani isolates reveal extensive enrichment of homogalacturonan modification genes.</title>
        <authorList>
            <person name="Lee D.-Y."/>
            <person name="Jeon J."/>
            <person name="Kim K.-T."/>
            <person name="Cheong K."/>
            <person name="Song H."/>
            <person name="Choi G."/>
            <person name="Ko J."/>
            <person name="Opiyo S.O."/>
            <person name="Zuo S."/>
            <person name="Madhav S."/>
            <person name="Lee Y.-H."/>
            <person name="Wang G.-L."/>
        </authorList>
    </citation>
    <scope>NUCLEOTIDE SEQUENCE</scope>
    <source>
        <strain evidence="1">AG1-IA YN-7</strain>
    </source>
</reference>
<dbReference type="AlphaFoldDB" id="A0A8H7HEK7"/>
<dbReference type="Proteomes" id="UP000650582">
    <property type="component" value="Unassembled WGS sequence"/>
</dbReference>
<dbReference type="Gene3D" id="3.30.200.20">
    <property type="entry name" value="Phosphorylase Kinase, domain 1"/>
    <property type="match status" value="1"/>
</dbReference>
<dbReference type="SUPFAM" id="SSF56112">
    <property type="entry name" value="Protein kinase-like (PK-like)"/>
    <property type="match status" value="1"/>
</dbReference>
<organism evidence="1 2">
    <name type="scientific">Rhizoctonia solani</name>
    <dbReference type="NCBI Taxonomy" id="456999"/>
    <lineage>
        <taxon>Eukaryota</taxon>
        <taxon>Fungi</taxon>
        <taxon>Dikarya</taxon>
        <taxon>Basidiomycota</taxon>
        <taxon>Agaricomycotina</taxon>
        <taxon>Agaricomycetes</taxon>
        <taxon>Cantharellales</taxon>
        <taxon>Ceratobasidiaceae</taxon>
        <taxon>Rhizoctonia</taxon>
    </lineage>
</organism>
<proteinExistence type="predicted"/>
<evidence type="ECO:0000313" key="1">
    <source>
        <dbReference type="EMBL" id="KAF8683274.1"/>
    </source>
</evidence>
<comment type="caution">
    <text evidence="1">The sequence shown here is derived from an EMBL/GenBank/DDBJ whole genome shotgun (WGS) entry which is preliminary data.</text>
</comment>
<accession>A0A8H7HEK7</accession>
<protein>
    <submittedName>
        <fullName evidence="1">Catalytic domain of ctd-like phosphatase</fullName>
    </submittedName>
</protein>
<evidence type="ECO:0000313" key="2">
    <source>
        <dbReference type="Proteomes" id="UP000650582"/>
    </source>
</evidence>
<dbReference type="EMBL" id="JACYCC010000034">
    <property type="protein sequence ID" value="KAF8683274.1"/>
    <property type="molecule type" value="Genomic_DNA"/>
</dbReference>
<gene>
    <name evidence="1" type="ORF">RHS04_01835</name>
</gene>
<sequence>MNDLTNSNGVLDYLSNTQFAAADVQRLTGGFTAFSYRVSLSTPLEDGSTTLIIKHYEDYVAFAPEIRFESTRSDFEYNALMALWDCGLINHDSVIQVPRPIHYDRETHTVFLSDLGSDIVSLDVMFDEHLKRACSDLDHANIQAVASGIGSALGIFLGRLHEWGSSTEHRQLFLYPHRQDRIFALFANLSIRSATKFGVKEGWLESMLSEESRRISIDDRVLAMGNILVPRVPNHNKLRVYVVDWELCRPSCPELDLGEVTGTWLSFARHQRINSDFPFLSSLYRTYREHHAVDRTRVTILAGLFTMGLGTTTSWVRGKGDEVYKQTTLLGYEVLKLVREGGEQIASAENPLKPLFD</sequence>
<dbReference type="InterPro" id="IPR011009">
    <property type="entry name" value="Kinase-like_dom_sf"/>
</dbReference>
<name>A0A8H7HEK7_9AGAM</name>